<name>A0ACB9ZTD0_CATRO</name>
<proteinExistence type="predicted"/>
<protein>
    <submittedName>
        <fullName evidence="1">Uncharacterized protein</fullName>
    </submittedName>
</protein>
<accession>A0ACB9ZTD0</accession>
<organism evidence="1 2">
    <name type="scientific">Catharanthus roseus</name>
    <name type="common">Madagascar periwinkle</name>
    <name type="synonym">Vinca rosea</name>
    <dbReference type="NCBI Taxonomy" id="4058"/>
    <lineage>
        <taxon>Eukaryota</taxon>
        <taxon>Viridiplantae</taxon>
        <taxon>Streptophyta</taxon>
        <taxon>Embryophyta</taxon>
        <taxon>Tracheophyta</taxon>
        <taxon>Spermatophyta</taxon>
        <taxon>Magnoliopsida</taxon>
        <taxon>eudicotyledons</taxon>
        <taxon>Gunneridae</taxon>
        <taxon>Pentapetalae</taxon>
        <taxon>asterids</taxon>
        <taxon>lamiids</taxon>
        <taxon>Gentianales</taxon>
        <taxon>Apocynaceae</taxon>
        <taxon>Rauvolfioideae</taxon>
        <taxon>Vinceae</taxon>
        <taxon>Catharanthinae</taxon>
        <taxon>Catharanthus</taxon>
    </lineage>
</organism>
<reference evidence="2" key="1">
    <citation type="journal article" date="2023" name="Nat. Plants">
        <title>Single-cell RNA sequencing provides a high-resolution roadmap for understanding the multicellular compartmentation of specialized metabolism.</title>
        <authorList>
            <person name="Sun S."/>
            <person name="Shen X."/>
            <person name="Li Y."/>
            <person name="Li Y."/>
            <person name="Wang S."/>
            <person name="Li R."/>
            <person name="Zhang H."/>
            <person name="Shen G."/>
            <person name="Guo B."/>
            <person name="Wei J."/>
            <person name="Xu J."/>
            <person name="St-Pierre B."/>
            <person name="Chen S."/>
            <person name="Sun C."/>
        </authorList>
    </citation>
    <scope>NUCLEOTIDE SEQUENCE [LARGE SCALE GENOMIC DNA]</scope>
</reference>
<evidence type="ECO:0000313" key="1">
    <source>
        <dbReference type="EMBL" id="KAI5650202.1"/>
    </source>
</evidence>
<keyword evidence="2" id="KW-1185">Reference proteome</keyword>
<dbReference type="Proteomes" id="UP001060085">
    <property type="component" value="Linkage Group LG08"/>
</dbReference>
<sequence>MAYTPFYQTAPPSPNGGINSPNDLQFYSAPSSPVKGGEDLSPNFDDFEFETSKRFGIDFDKVSENFDDHDYYFPLGLVKEKQEKPKRERCGCSLPPMAFADELFANGLVMPLKPPPRLQSWNDQRCFTYGSIPSSPKSSNSTSIKNSFFRRAAWNDDFDPFKVALEKVSEEKRGRSSISSNTGGILHRRTRSHSPFRTSKDTEYSVKCDQQVVQNSESQFFKMHKELKGSPYARWVLDQTKQVEQLNPEGKKMIKGFTFVTRVRPMKSDNDQGSNNNKAIFGKKFGDHQDEGINNDVWEKKMKKIKGFLHRYASFRKDSSEEISRNQTSKMWGSAYLKKLSFKMKGNNASENGEKPKVALVEYKPTIALCYYGIESPRNKK</sequence>
<dbReference type="EMBL" id="CM044708">
    <property type="protein sequence ID" value="KAI5650202.1"/>
    <property type="molecule type" value="Genomic_DNA"/>
</dbReference>
<evidence type="ECO:0000313" key="2">
    <source>
        <dbReference type="Proteomes" id="UP001060085"/>
    </source>
</evidence>
<comment type="caution">
    <text evidence="1">The sequence shown here is derived from an EMBL/GenBank/DDBJ whole genome shotgun (WGS) entry which is preliminary data.</text>
</comment>
<gene>
    <name evidence="1" type="ORF">M9H77_36207</name>
</gene>